<keyword evidence="3" id="KW-1185">Reference proteome</keyword>
<feature type="compositionally biased region" description="Basic and acidic residues" evidence="1">
    <location>
        <begin position="80"/>
        <end position="91"/>
    </location>
</feature>
<name>A0A561F1Y2_9ACTN</name>
<reference evidence="2 3" key="1">
    <citation type="submission" date="2019-06" db="EMBL/GenBank/DDBJ databases">
        <title>Sequencing the genomes of 1000 actinobacteria strains.</title>
        <authorList>
            <person name="Klenk H.-P."/>
        </authorList>
    </citation>
    <scope>NUCLEOTIDE SEQUENCE [LARGE SCALE GENOMIC DNA]</scope>
    <source>
        <strain evidence="2 3">DSM 41649</strain>
    </source>
</reference>
<dbReference type="Proteomes" id="UP000318416">
    <property type="component" value="Unassembled WGS sequence"/>
</dbReference>
<evidence type="ECO:0000313" key="2">
    <source>
        <dbReference type="EMBL" id="TWE21869.1"/>
    </source>
</evidence>
<organism evidence="2 3">
    <name type="scientific">Kitasatospora atroaurantiaca</name>
    <dbReference type="NCBI Taxonomy" id="285545"/>
    <lineage>
        <taxon>Bacteria</taxon>
        <taxon>Bacillati</taxon>
        <taxon>Actinomycetota</taxon>
        <taxon>Actinomycetes</taxon>
        <taxon>Kitasatosporales</taxon>
        <taxon>Streptomycetaceae</taxon>
        <taxon>Kitasatospora</taxon>
    </lineage>
</organism>
<proteinExistence type="predicted"/>
<gene>
    <name evidence="2" type="ORF">FB465_7107</name>
</gene>
<protein>
    <submittedName>
        <fullName evidence="2">Uncharacterized protein</fullName>
    </submittedName>
</protein>
<dbReference type="EMBL" id="VIVR01000001">
    <property type="protein sequence ID" value="TWE21869.1"/>
    <property type="molecule type" value="Genomic_DNA"/>
</dbReference>
<evidence type="ECO:0000256" key="1">
    <source>
        <dbReference type="SAM" id="MobiDB-lite"/>
    </source>
</evidence>
<feature type="compositionally biased region" description="Basic and acidic residues" evidence="1">
    <location>
        <begin position="30"/>
        <end position="67"/>
    </location>
</feature>
<evidence type="ECO:0000313" key="3">
    <source>
        <dbReference type="Proteomes" id="UP000318416"/>
    </source>
</evidence>
<accession>A0A561F1Y2</accession>
<feature type="region of interest" description="Disordered" evidence="1">
    <location>
        <begin position="30"/>
        <end position="91"/>
    </location>
</feature>
<comment type="caution">
    <text evidence="2">The sequence shown here is derived from an EMBL/GenBank/DDBJ whole genome shotgun (WGS) entry which is preliminary data.</text>
</comment>
<sequence length="91" mass="10025">MACGITWALGEIRTATVLIALTLQWAKPEERHPACRDRAADRHPACRDRAADRHPACRDRAADRDSNAEPAAYNTYPASLDKRGQRIADAG</sequence>
<dbReference type="AlphaFoldDB" id="A0A561F1Y2"/>